<feature type="transmembrane region" description="Helical" evidence="2">
    <location>
        <begin position="46"/>
        <end position="68"/>
    </location>
</feature>
<keyword evidence="2" id="KW-0812">Transmembrane</keyword>
<keyword evidence="5" id="KW-1185">Reference proteome</keyword>
<name>A0A550CXP8_9AGAR</name>
<dbReference type="Pfam" id="PF20152">
    <property type="entry name" value="DUF6534"/>
    <property type="match status" value="1"/>
</dbReference>
<evidence type="ECO:0000259" key="3">
    <source>
        <dbReference type="Pfam" id="PF20152"/>
    </source>
</evidence>
<protein>
    <recommendedName>
        <fullName evidence="3">DUF6534 domain-containing protein</fullName>
    </recommendedName>
</protein>
<comment type="caution">
    <text evidence="4">The sequence shown here is derived from an EMBL/GenBank/DDBJ whole genome shotgun (WGS) entry which is preliminary data.</text>
</comment>
<evidence type="ECO:0000313" key="4">
    <source>
        <dbReference type="EMBL" id="TRM69572.1"/>
    </source>
</evidence>
<dbReference type="Proteomes" id="UP000320762">
    <property type="component" value="Unassembled WGS sequence"/>
</dbReference>
<accession>A0A550CXP8</accession>
<dbReference type="OrthoDB" id="3206554at2759"/>
<feature type="transmembrane region" description="Helical" evidence="2">
    <location>
        <begin position="233"/>
        <end position="258"/>
    </location>
</feature>
<dbReference type="AlphaFoldDB" id="A0A550CXP8"/>
<feature type="transmembrane region" description="Helical" evidence="2">
    <location>
        <begin position="161"/>
        <end position="186"/>
    </location>
</feature>
<dbReference type="STRING" id="97359.A0A550CXP8"/>
<keyword evidence="2" id="KW-0472">Membrane</keyword>
<reference evidence="4 5" key="1">
    <citation type="journal article" date="2019" name="New Phytol.">
        <title>Comparative genomics reveals unique wood-decay strategies and fruiting body development in the Schizophyllaceae.</title>
        <authorList>
            <person name="Almasi E."/>
            <person name="Sahu N."/>
            <person name="Krizsan K."/>
            <person name="Balint B."/>
            <person name="Kovacs G.M."/>
            <person name="Kiss B."/>
            <person name="Cseklye J."/>
            <person name="Drula E."/>
            <person name="Henrissat B."/>
            <person name="Nagy I."/>
            <person name="Chovatia M."/>
            <person name="Adam C."/>
            <person name="LaButti K."/>
            <person name="Lipzen A."/>
            <person name="Riley R."/>
            <person name="Grigoriev I.V."/>
            <person name="Nagy L.G."/>
        </authorList>
    </citation>
    <scope>NUCLEOTIDE SEQUENCE [LARGE SCALE GENOMIC DNA]</scope>
    <source>
        <strain evidence="4 5">NL-1724</strain>
    </source>
</reference>
<feature type="transmembrane region" description="Helical" evidence="2">
    <location>
        <begin position="12"/>
        <end position="34"/>
    </location>
</feature>
<dbReference type="InterPro" id="IPR045339">
    <property type="entry name" value="DUF6534"/>
</dbReference>
<feature type="transmembrane region" description="Helical" evidence="2">
    <location>
        <begin position="88"/>
        <end position="108"/>
    </location>
</feature>
<feature type="domain" description="DUF6534" evidence="3">
    <location>
        <begin position="170"/>
        <end position="255"/>
    </location>
</feature>
<dbReference type="EMBL" id="VDMD01000001">
    <property type="protein sequence ID" value="TRM69572.1"/>
    <property type="molecule type" value="Genomic_DNA"/>
</dbReference>
<sequence length="324" mass="35775">MAVSSDINTTYGAILMGSLFAALLSGMVTAQSVVYRKLYPKDGRTIKSLVAVIWFLDTVHSAMVWTAAWNYLINYLARDDGEIDTIHWSIAMTIMFTAVTTFTVHVFLTRRIFLLSHKNYFVAVPIFSLATLRLISACVTTGTMAYYGTYSGFKAHFFSKWVFSLGLALSSVVDIAITGSLSVLLYRSRNGMPHLNAVIDSLILYAFENGSLTCIATVVSMICWVAMNDNFIFLALHFAIGKLYANTFLATLNARFIVRDSGRTSSSGPVIVLESRRQPPSGPRQGETVSEGTFMPAKISTVKINVEQTVHYDNDSQSYDAGHK</sequence>
<dbReference type="PANTHER" id="PTHR40465">
    <property type="entry name" value="CHROMOSOME 1, WHOLE GENOME SHOTGUN SEQUENCE"/>
    <property type="match status" value="1"/>
</dbReference>
<dbReference type="PANTHER" id="PTHR40465:SF1">
    <property type="entry name" value="DUF6534 DOMAIN-CONTAINING PROTEIN"/>
    <property type="match status" value="1"/>
</dbReference>
<keyword evidence="2" id="KW-1133">Transmembrane helix</keyword>
<feature type="region of interest" description="Disordered" evidence="1">
    <location>
        <begin position="263"/>
        <end position="290"/>
    </location>
</feature>
<organism evidence="4 5">
    <name type="scientific">Schizophyllum amplum</name>
    <dbReference type="NCBI Taxonomy" id="97359"/>
    <lineage>
        <taxon>Eukaryota</taxon>
        <taxon>Fungi</taxon>
        <taxon>Dikarya</taxon>
        <taxon>Basidiomycota</taxon>
        <taxon>Agaricomycotina</taxon>
        <taxon>Agaricomycetes</taxon>
        <taxon>Agaricomycetidae</taxon>
        <taxon>Agaricales</taxon>
        <taxon>Schizophyllaceae</taxon>
        <taxon>Schizophyllum</taxon>
    </lineage>
</organism>
<proteinExistence type="predicted"/>
<feature type="transmembrane region" description="Helical" evidence="2">
    <location>
        <begin position="120"/>
        <end position="149"/>
    </location>
</feature>
<evidence type="ECO:0000256" key="2">
    <source>
        <dbReference type="SAM" id="Phobius"/>
    </source>
</evidence>
<feature type="transmembrane region" description="Helical" evidence="2">
    <location>
        <begin position="198"/>
        <end position="227"/>
    </location>
</feature>
<gene>
    <name evidence="4" type="ORF">BD626DRAFT_14655</name>
</gene>
<evidence type="ECO:0000313" key="5">
    <source>
        <dbReference type="Proteomes" id="UP000320762"/>
    </source>
</evidence>
<evidence type="ECO:0000256" key="1">
    <source>
        <dbReference type="SAM" id="MobiDB-lite"/>
    </source>
</evidence>